<dbReference type="EMBL" id="SLWY01000005">
    <property type="protein sequence ID" value="TCO82398.1"/>
    <property type="molecule type" value="Genomic_DNA"/>
</dbReference>
<comment type="caution">
    <text evidence="3">The sequence shown here is derived from an EMBL/GenBank/DDBJ whole genome shotgun (WGS) entry which is preliminary data.</text>
</comment>
<keyword evidence="4" id="KW-1185">Reference proteome</keyword>
<evidence type="ECO:0000313" key="4">
    <source>
        <dbReference type="Proteomes" id="UP000295765"/>
    </source>
</evidence>
<keyword evidence="2" id="KW-1133">Transmembrane helix</keyword>
<evidence type="ECO:0000313" key="3">
    <source>
        <dbReference type="EMBL" id="TCO82398.1"/>
    </source>
</evidence>
<dbReference type="Proteomes" id="UP000295765">
    <property type="component" value="Unassembled WGS sequence"/>
</dbReference>
<dbReference type="RefSeq" id="WP_132539795.1">
    <property type="nucleotide sequence ID" value="NZ_SLWY01000005.1"/>
</dbReference>
<proteinExistence type="predicted"/>
<protein>
    <submittedName>
        <fullName evidence="3">Uncharacterized protein</fullName>
    </submittedName>
</protein>
<name>A0A4R2LH85_9GAMM</name>
<feature type="region of interest" description="Disordered" evidence="1">
    <location>
        <begin position="85"/>
        <end position="106"/>
    </location>
</feature>
<keyword evidence="2" id="KW-0472">Membrane</keyword>
<gene>
    <name evidence="3" type="ORF">EV699_105189</name>
</gene>
<feature type="compositionally biased region" description="Basic and acidic residues" evidence="1">
    <location>
        <begin position="85"/>
        <end position="101"/>
    </location>
</feature>
<evidence type="ECO:0000256" key="2">
    <source>
        <dbReference type="SAM" id="Phobius"/>
    </source>
</evidence>
<accession>A0A4R2LH85</accession>
<sequence length="114" mass="11917">MNKMALAAVLPPLAIAKYGGRAAWCAAPIATVWMSALVGIAMGLNGDVAGSTQGPSHWVLAFGLFVWAVSSIWAVMVIRGVESDAAHTPDSTADRLAARADDDTDPLDQIRGLR</sequence>
<feature type="transmembrane region" description="Helical" evidence="2">
    <location>
        <begin position="26"/>
        <end position="46"/>
    </location>
</feature>
<feature type="transmembrane region" description="Helical" evidence="2">
    <location>
        <begin position="58"/>
        <end position="78"/>
    </location>
</feature>
<evidence type="ECO:0000256" key="1">
    <source>
        <dbReference type="SAM" id="MobiDB-lite"/>
    </source>
</evidence>
<dbReference type="OrthoDB" id="9950115at2"/>
<organism evidence="3 4">
    <name type="scientific">Plasticicumulans lactativorans</name>
    <dbReference type="NCBI Taxonomy" id="1133106"/>
    <lineage>
        <taxon>Bacteria</taxon>
        <taxon>Pseudomonadati</taxon>
        <taxon>Pseudomonadota</taxon>
        <taxon>Gammaproteobacteria</taxon>
        <taxon>Candidatus Competibacteraceae</taxon>
        <taxon>Plasticicumulans</taxon>
    </lineage>
</organism>
<keyword evidence="2" id="KW-0812">Transmembrane</keyword>
<dbReference type="AlphaFoldDB" id="A0A4R2LH85"/>
<reference evidence="3 4" key="1">
    <citation type="submission" date="2019-03" db="EMBL/GenBank/DDBJ databases">
        <title>Genomic Encyclopedia of Type Strains, Phase IV (KMG-IV): sequencing the most valuable type-strain genomes for metagenomic binning, comparative biology and taxonomic classification.</title>
        <authorList>
            <person name="Goeker M."/>
        </authorList>
    </citation>
    <scope>NUCLEOTIDE SEQUENCE [LARGE SCALE GENOMIC DNA]</scope>
    <source>
        <strain evidence="3 4">DSM 25287</strain>
    </source>
</reference>